<dbReference type="PANTHER" id="PTHR20854:SF4">
    <property type="entry name" value="INOSITOL-1-MONOPHOSPHATASE-RELATED"/>
    <property type="match status" value="1"/>
</dbReference>
<sequence>MTIAANNDLLDIARRIGLEAGALAARRRAEGVEVAATKSSIVDVVTLADREVESYIRSAISDVRPADGFLGEESTGSAGDSGLTWIVDPIDGTVNYLYGIPQYAVSIAVVEGGADPREWNTLAGCVVNPATGEVFTAAQGGGAYLGIQQLQVNSDVSLEQTLLSTGFSYSAETRVRQAQVLAGILGRVRDIRRAGSAALDLCWVAAGRLDAYAERGLNPWDHAAGALVVREAGGRVGGFDGDLESVRFLLAAEESLAVELEPILRDLYASAGLI</sequence>
<evidence type="ECO:0000256" key="5">
    <source>
        <dbReference type="ARBA" id="ARBA00022801"/>
    </source>
</evidence>
<keyword evidence="5 8" id="KW-0378">Hydrolase</keyword>
<evidence type="ECO:0000256" key="7">
    <source>
        <dbReference type="PIRSR" id="PIRSR600760-2"/>
    </source>
</evidence>
<comment type="cofactor">
    <cofactor evidence="2 7 8">
        <name>Mg(2+)</name>
        <dbReference type="ChEBI" id="CHEBI:18420"/>
    </cofactor>
</comment>
<feature type="binding site" evidence="7">
    <location>
        <position position="91"/>
    </location>
    <ligand>
        <name>Mg(2+)</name>
        <dbReference type="ChEBI" id="CHEBI:18420"/>
        <label>1</label>
        <note>catalytic</note>
    </ligand>
</feature>
<dbReference type="Pfam" id="PF00459">
    <property type="entry name" value="Inositol_P"/>
    <property type="match status" value="1"/>
</dbReference>
<proteinExistence type="inferred from homology"/>
<evidence type="ECO:0000256" key="4">
    <source>
        <dbReference type="ARBA" id="ARBA00022723"/>
    </source>
</evidence>
<dbReference type="EC" id="3.1.3.25" evidence="8"/>
<dbReference type="RefSeq" id="WP_078713157.1">
    <property type="nucleotide sequence ID" value="NZ_FUYG01000001.1"/>
</dbReference>
<comment type="catalytic activity">
    <reaction evidence="1 8">
        <text>a myo-inositol phosphate + H2O = myo-inositol + phosphate</text>
        <dbReference type="Rhea" id="RHEA:24056"/>
        <dbReference type="ChEBI" id="CHEBI:15377"/>
        <dbReference type="ChEBI" id="CHEBI:17268"/>
        <dbReference type="ChEBI" id="CHEBI:43474"/>
        <dbReference type="ChEBI" id="CHEBI:84139"/>
        <dbReference type="EC" id="3.1.3.25"/>
    </reaction>
</comment>
<dbReference type="GO" id="GO:0008934">
    <property type="term" value="F:inositol monophosphate 1-phosphatase activity"/>
    <property type="evidence" value="ECO:0007669"/>
    <property type="project" value="InterPro"/>
</dbReference>
<dbReference type="GO" id="GO:0046854">
    <property type="term" value="P:phosphatidylinositol phosphate biosynthetic process"/>
    <property type="evidence" value="ECO:0007669"/>
    <property type="project" value="InterPro"/>
</dbReference>
<dbReference type="Proteomes" id="UP000189735">
    <property type="component" value="Unassembled WGS sequence"/>
</dbReference>
<dbReference type="SUPFAM" id="SSF56655">
    <property type="entry name" value="Carbohydrate phosphatase"/>
    <property type="match status" value="1"/>
</dbReference>
<evidence type="ECO:0000313" key="9">
    <source>
        <dbReference type="EMBL" id="SKA81802.1"/>
    </source>
</evidence>
<comment type="similarity">
    <text evidence="3 8">Belongs to the inositol monophosphatase superfamily.</text>
</comment>
<evidence type="ECO:0000256" key="3">
    <source>
        <dbReference type="ARBA" id="ARBA00009759"/>
    </source>
</evidence>
<feature type="binding site" evidence="7">
    <location>
        <position position="221"/>
    </location>
    <ligand>
        <name>Mg(2+)</name>
        <dbReference type="ChEBI" id="CHEBI:18420"/>
        <label>1</label>
        <note>catalytic</note>
    </ligand>
</feature>
<dbReference type="PROSITE" id="PS00629">
    <property type="entry name" value="IMP_1"/>
    <property type="match status" value="1"/>
</dbReference>
<dbReference type="GO" id="GO:0007165">
    <property type="term" value="P:signal transduction"/>
    <property type="evidence" value="ECO:0007669"/>
    <property type="project" value="TreeGrafter"/>
</dbReference>
<protein>
    <recommendedName>
        <fullName evidence="8">Inositol-1-monophosphatase</fullName>
        <ecNumber evidence="8">3.1.3.25</ecNumber>
    </recommendedName>
</protein>
<dbReference type="Gene3D" id="3.30.540.10">
    <property type="entry name" value="Fructose-1,6-Bisphosphatase, subunit A, domain 1"/>
    <property type="match status" value="1"/>
</dbReference>
<evidence type="ECO:0000256" key="2">
    <source>
        <dbReference type="ARBA" id="ARBA00001946"/>
    </source>
</evidence>
<dbReference type="PROSITE" id="PS00630">
    <property type="entry name" value="IMP_2"/>
    <property type="match status" value="1"/>
</dbReference>
<evidence type="ECO:0000256" key="1">
    <source>
        <dbReference type="ARBA" id="ARBA00001033"/>
    </source>
</evidence>
<name>A0A1T4WWQ7_9MICO</name>
<feature type="binding site" evidence="7">
    <location>
        <position position="72"/>
    </location>
    <ligand>
        <name>Mg(2+)</name>
        <dbReference type="ChEBI" id="CHEBI:18420"/>
        <label>1</label>
        <note>catalytic</note>
    </ligand>
</feature>
<dbReference type="InterPro" id="IPR000760">
    <property type="entry name" value="Inositol_monophosphatase-like"/>
</dbReference>
<feature type="binding site" evidence="7">
    <location>
        <position position="90"/>
    </location>
    <ligand>
        <name>Mg(2+)</name>
        <dbReference type="ChEBI" id="CHEBI:18420"/>
        <label>2</label>
    </ligand>
</feature>
<dbReference type="GO" id="GO:0046872">
    <property type="term" value="F:metal ion binding"/>
    <property type="evidence" value="ECO:0007669"/>
    <property type="project" value="UniProtKB-KW"/>
</dbReference>
<dbReference type="PRINTS" id="PR00377">
    <property type="entry name" value="IMPHPHTASES"/>
</dbReference>
<gene>
    <name evidence="9" type="ORF">SAMN06295879_0386</name>
</gene>
<dbReference type="Gene3D" id="3.40.190.80">
    <property type="match status" value="1"/>
</dbReference>
<organism evidence="9 10">
    <name type="scientific">Agreia bicolorata</name>
    <dbReference type="NCBI Taxonomy" id="110935"/>
    <lineage>
        <taxon>Bacteria</taxon>
        <taxon>Bacillati</taxon>
        <taxon>Actinomycetota</taxon>
        <taxon>Actinomycetes</taxon>
        <taxon>Micrococcales</taxon>
        <taxon>Microbacteriaceae</taxon>
        <taxon>Agreia</taxon>
    </lineage>
</organism>
<keyword evidence="4 7" id="KW-0479">Metal-binding</keyword>
<reference evidence="10" key="1">
    <citation type="submission" date="2017-02" db="EMBL/GenBank/DDBJ databases">
        <authorList>
            <person name="Varghese N."/>
            <person name="Submissions S."/>
        </authorList>
    </citation>
    <scope>NUCLEOTIDE SEQUENCE [LARGE SCALE GENOMIC DNA]</scope>
    <source>
        <strain evidence="10">VKM Ac-2052</strain>
    </source>
</reference>
<accession>A0A1T4WWQ7</accession>
<dbReference type="InterPro" id="IPR033942">
    <property type="entry name" value="IMPase"/>
</dbReference>
<dbReference type="GO" id="GO:0006020">
    <property type="term" value="P:inositol metabolic process"/>
    <property type="evidence" value="ECO:0007669"/>
    <property type="project" value="TreeGrafter"/>
</dbReference>
<dbReference type="InterPro" id="IPR020550">
    <property type="entry name" value="Inositol_monophosphatase_CS"/>
</dbReference>
<dbReference type="AlphaFoldDB" id="A0A1T4WWQ7"/>
<dbReference type="PANTHER" id="PTHR20854">
    <property type="entry name" value="INOSITOL MONOPHOSPHATASE"/>
    <property type="match status" value="1"/>
</dbReference>
<dbReference type="EMBL" id="FUYG01000001">
    <property type="protein sequence ID" value="SKA81802.1"/>
    <property type="molecule type" value="Genomic_DNA"/>
</dbReference>
<feature type="binding site" evidence="7">
    <location>
        <position position="88"/>
    </location>
    <ligand>
        <name>Mg(2+)</name>
        <dbReference type="ChEBI" id="CHEBI:18420"/>
        <label>1</label>
        <note>catalytic</note>
    </ligand>
</feature>
<dbReference type="InterPro" id="IPR020583">
    <property type="entry name" value="Inositol_monoP_metal-BS"/>
</dbReference>
<dbReference type="CDD" id="cd01639">
    <property type="entry name" value="IMPase"/>
    <property type="match status" value="1"/>
</dbReference>
<evidence type="ECO:0000256" key="8">
    <source>
        <dbReference type="RuleBase" id="RU364068"/>
    </source>
</evidence>
<keyword evidence="6 7" id="KW-0460">Magnesium</keyword>
<evidence type="ECO:0000256" key="6">
    <source>
        <dbReference type="ARBA" id="ARBA00022842"/>
    </source>
</evidence>
<evidence type="ECO:0000313" key="10">
    <source>
        <dbReference type="Proteomes" id="UP000189735"/>
    </source>
</evidence>